<dbReference type="PANTHER" id="PTHR30537">
    <property type="entry name" value="HTH-TYPE TRANSCRIPTIONAL REGULATOR"/>
    <property type="match status" value="1"/>
</dbReference>
<keyword evidence="7" id="KW-1185">Reference proteome</keyword>
<gene>
    <name evidence="6" type="ORF">BTJ39_02640</name>
</gene>
<comment type="similarity">
    <text evidence="1">Belongs to the LysR transcriptional regulatory family.</text>
</comment>
<organism evidence="6 7">
    <name type="scientific">Izhakiella australiensis</name>
    <dbReference type="NCBI Taxonomy" id="1926881"/>
    <lineage>
        <taxon>Bacteria</taxon>
        <taxon>Pseudomonadati</taxon>
        <taxon>Pseudomonadota</taxon>
        <taxon>Gammaproteobacteria</taxon>
        <taxon>Enterobacterales</taxon>
        <taxon>Erwiniaceae</taxon>
        <taxon>Izhakiella</taxon>
    </lineage>
</organism>
<proteinExistence type="inferred from homology"/>
<keyword evidence="2" id="KW-0805">Transcription regulation</keyword>
<dbReference type="AlphaFoldDB" id="A0A1S8YSL4"/>
<evidence type="ECO:0000256" key="3">
    <source>
        <dbReference type="ARBA" id="ARBA00023125"/>
    </source>
</evidence>
<dbReference type="EMBL" id="MRUL01000001">
    <property type="protein sequence ID" value="OON42070.1"/>
    <property type="molecule type" value="Genomic_DNA"/>
</dbReference>
<dbReference type="STRING" id="1926881.BTJ39_02640"/>
<dbReference type="InterPro" id="IPR036390">
    <property type="entry name" value="WH_DNA-bd_sf"/>
</dbReference>
<dbReference type="GO" id="GO:0006351">
    <property type="term" value="P:DNA-templated transcription"/>
    <property type="evidence" value="ECO:0007669"/>
    <property type="project" value="TreeGrafter"/>
</dbReference>
<dbReference type="Pfam" id="PF00126">
    <property type="entry name" value="HTH_1"/>
    <property type="match status" value="1"/>
</dbReference>
<dbReference type="PRINTS" id="PR00039">
    <property type="entry name" value="HTHLYSR"/>
</dbReference>
<reference evidence="6 7" key="1">
    <citation type="submission" date="2016-12" db="EMBL/GenBank/DDBJ databases">
        <title>Izhakiella australiana sp. nov. of genus Izhakiella isolated from Australian desert.</title>
        <authorList>
            <person name="Ji M."/>
        </authorList>
    </citation>
    <scope>NUCLEOTIDE SEQUENCE [LARGE SCALE GENOMIC DNA]</scope>
    <source>
        <strain evidence="6 7">D4N98</strain>
    </source>
</reference>
<dbReference type="Proteomes" id="UP000190667">
    <property type="component" value="Unassembled WGS sequence"/>
</dbReference>
<dbReference type="Gene3D" id="1.10.10.10">
    <property type="entry name" value="Winged helix-like DNA-binding domain superfamily/Winged helix DNA-binding domain"/>
    <property type="match status" value="1"/>
</dbReference>
<evidence type="ECO:0000256" key="4">
    <source>
        <dbReference type="ARBA" id="ARBA00023163"/>
    </source>
</evidence>
<dbReference type="PANTHER" id="PTHR30537:SF5">
    <property type="entry name" value="HTH-TYPE TRANSCRIPTIONAL ACTIVATOR TTDR-RELATED"/>
    <property type="match status" value="1"/>
</dbReference>
<evidence type="ECO:0000313" key="6">
    <source>
        <dbReference type="EMBL" id="OON42070.1"/>
    </source>
</evidence>
<dbReference type="Gene3D" id="3.40.190.290">
    <property type="match status" value="1"/>
</dbReference>
<evidence type="ECO:0000313" key="7">
    <source>
        <dbReference type="Proteomes" id="UP000190667"/>
    </source>
</evidence>
<dbReference type="GO" id="GO:0003700">
    <property type="term" value="F:DNA-binding transcription factor activity"/>
    <property type="evidence" value="ECO:0007669"/>
    <property type="project" value="InterPro"/>
</dbReference>
<sequence length="318" mass="35408">MKSTDASGQPFERWPLVEDLYVFITVARLAGFSRAAQELGLSPSYISKRIAVLEKRLGVSLFSRNSRAIRLTPEGEHALSGAMRVVDEMDGFVSHLERQQGALAGNLTISCSFGFGHKYMAPALSELIHRYPDINLKLMLSDKPVNLVEEGVDIEIHVGDDINELYIARKLADNRRILCASPDYLRRAGVPQSLDDLSHHQCLMIQERNAVFGRWPLTDGQQQVVCRLNSRHLSNSGSVVLDWALRGNGIALRSAWDVASHLASGELVQLLPQWYQEANIWAVYTRRPSGSPRIKACIDLLADYFSRHISSSADGSPE</sequence>
<dbReference type="InterPro" id="IPR036388">
    <property type="entry name" value="WH-like_DNA-bd_sf"/>
</dbReference>
<protein>
    <submittedName>
        <fullName evidence="6">LysR family transcriptional regulator</fullName>
    </submittedName>
</protein>
<dbReference type="SUPFAM" id="SSF53850">
    <property type="entry name" value="Periplasmic binding protein-like II"/>
    <property type="match status" value="1"/>
</dbReference>
<dbReference type="Pfam" id="PF03466">
    <property type="entry name" value="LysR_substrate"/>
    <property type="match status" value="1"/>
</dbReference>
<dbReference type="FunFam" id="3.40.190.290:FF:000001">
    <property type="entry name" value="Transcriptional regulator, LysR family"/>
    <property type="match status" value="1"/>
</dbReference>
<dbReference type="InterPro" id="IPR000847">
    <property type="entry name" value="LysR_HTH_N"/>
</dbReference>
<dbReference type="PROSITE" id="PS50931">
    <property type="entry name" value="HTH_LYSR"/>
    <property type="match status" value="1"/>
</dbReference>
<evidence type="ECO:0000259" key="5">
    <source>
        <dbReference type="PROSITE" id="PS50931"/>
    </source>
</evidence>
<evidence type="ECO:0000256" key="1">
    <source>
        <dbReference type="ARBA" id="ARBA00009437"/>
    </source>
</evidence>
<dbReference type="InterPro" id="IPR005119">
    <property type="entry name" value="LysR_subst-bd"/>
</dbReference>
<dbReference type="InterPro" id="IPR058163">
    <property type="entry name" value="LysR-type_TF_proteobact-type"/>
</dbReference>
<comment type="caution">
    <text evidence="6">The sequence shown here is derived from an EMBL/GenBank/DDBJ whole genome shotgun (WGS) entry which is preliminary data.</text>
</comment>
<dbReference type="SUPFAM" id="SSF46785">
    <property type="entry name" value="Winged helix' DNA-binding domain"/>
    <property type="match status" value="1"/>
</dbReference>
<feature type="domain" description="HTH lysR-type" evidence="5">
    <location>
        <begin position="15"/>
        <end position="72"/>
    </location>
</feature>
<dbReference type="GO" id="GO:0043565">
    <property type="term" value="F:sequence-specific DNA binding"/>
    <property type="evidence" value="ECO:0007669"/>
    <property type="project" value="TreeGrafter"/>
</dbReference>
<dbReference type="OrthoDB" id="9786526at2"/>
<evidence type="ECO:0000256" key="2">
    <source>
        <dbReference type="ARBA" id="ARBA00023015"/>
    </source>
</evidence>
<dbReference type="FunFam" id="1.10.10.10:FF:000001">
    <property type="entry name" value="LysR family transcriptional regulator"/>
    <property type="match status" value="1"/>
</dbReference>
<accession>A0A1S8YSL4</accession>
<dbReference type="CDD" id="cd08479">
    <property type="entry name" value="PBP2_CrgA_like_9"/>
    <property type="match status" value="1"/>
</dbReference>
<keyword evidence="4" id="KW-0804">Transcription</keyword>
<name>A0A1S8YSL4_9GAMM</name>
<keyword evidence="3" id="KW-0238">DNA-binding</keyword>
<dbReference type="RefSeq" id="WP_078001099.1">
    <property type="nucleotide sequence ID" value="NZ_MRUL01000001.1"/>
</dbReference>